<dbReference type="InterPro" id="IPR052909">
    <property type="entry name" value="Transposase_6_like"/>
</dbReference>
<evidence type="ECO:0000259" key="1">
    <source>
        <dbReference type="Pfam" id="PF13340"/>
    </source>
</evidence>
<dbReference type="InterPro" id="IPR025161">
    <property type="entry name" value="IS402-like_dom"/>
</dbReference>
<evidence type="ECO:0000313" key="2">
    <source>
        <dbReference type="EMBL" id="MCE0745456.1"/>
    </source>
</evidence>
<evidence type="ECO:0000313" key="3">
    <source>
        <dbReference type="EMBL" id="MCE0745467.1"/>
    </source>
</evidence>
<dbReference type="RefSeq" id="WP_232879093.1">
    <property type="nucleotide sequence ID" value="NZ_JAJSOJ010000082.1"/>
</dbReference>
<comment type="caution">
    <text evidence="2">The sequence shown here is derived from an EMBL/GenBank/DDBJ whole genome shotgun (WGS) entry which is preliminary data.</text>
</comment>
<sequence>MIGTSRYFREETRQAPVWLDDVALEQIEPVLPLAHGVARVNDRAVLSAIVHVLRTGILWRAIPDEYGVRGKTAYNRFVRWTKMGLMDDLLMTLTLDENGRRVLAVNADMLIAHESGELWAERGFFPSIMASA</sequence>
<proteinExistence type="predicted"/>
<protein>
    <submittedName>
        <fullName evidence="2">Transposase</fullName>
    </submittedName>
</protein>
<dbReference type="Proteomes" id="UP001521074">
    <property type="component" value="Unassembled WGS sequence"/>
</dbReference>
<dbReference type="EMBL" id="JAJSOJ010000082">
    <property type="protein sequence ID" value="MCE0745456.1"/>
    <property type="molecule type" value="Genomic_DNA"/>
</dbReference>
<keyword evidence="4" id="KW-1185">Reference proteome</keyword>
<name>A0ABS8VZR7_9PROT</name>
<dbReference type="PANTHER" id="PTHR46637">
    <property type="entry name" value="TIS1421-TRANSPOSASE PROTEIN A"/>
    <property type="match status" value="1"/>
</dbReference>
<organism evidence="2 4">
    <name type="scientific">Acetobacter sicerae</name>
    <dbReference type="NCBI Taxonomy" id="85325"/>
    <lineage>
        <taxon>Bacteria</taxon>
        <taxon>Pseudomonadati</taxon>
        <taxon>Pseudomonadota</taxon>
        <taxon>Alphaproteobacteria</taxon>
        <taxon>Acetobacterales</taxon>
        <taxon>Acetobacteraceae</taxon>
        <taxon>Acetobacter</taxon>
    </lineage>
</organism>
<gene>
    <name evidence="2" type="ORF">LWC05_16410</name>
    <name evidence="3" type="ORF">LWC05_16465</name>
</gene>
<dbReference type="Pfam" id="PF13340">
    <property type="entry name" value="DUF4096"/>
    <property type="match status" value="1"/>
</dbReference>
<accession>A0ABS8VZR7</accession>
<feature type="domain" description="Insertion element IS402-like" evidence="1">
    <location>
        <begin position="19"/>
        <end position="89"/>
    </location>
</feature>
<evidence type="ECO:0000313" key="4">
    <source>
        <dbReference type="Proteomes" id="UP001521074"/>
    </source>
</evidence>
<dbReference type="PANTHER" id="PTHR46637:SF1">
    <property type="entry name" value="BLL5188 PROTEIN"/>
    <property type="match status" value="1"/>
</dbReference>
<dbReference type="EMBL" id="JAJSOJ010000084">
    <property type="protein sequence ID" value="MCE0745467.1"/>
    <property type="molecule type" value="Genomic_DNA"/>
</dbReference>
<reference evidence="2 4" key="1">
    <citation type="submission" date="2021-12" db="EMBL/GenBank/DDBJ databases">
        <title>Genome sequence of Acetobacter sicerae DmPark20a_162.</title>
        <authorList>
            <person name="Chaston J.M."/>
        </authorList>
    </citation>
    <scope>NUCLEOTIDE SEQUENCE [LARGE SCALE GENOMIC DNA]</scope>
    <source>
        <strain evidence="2 4">DmPark20a_162</strain>
    </source>
</reference>